<feature type="compositionally biased region" description="Gly residues" evidence="1">
    <location>
        <begin position="287"/>
        <end position="306"/>
    </location>
</feature>
<dbReference type="Pfam" id="PF04988">
    <property type="entry name" value="AKAP95"/>
    <property type="match status" value="1"/>
</dbReference>
<feature type="region of interest" description="Disordered" evidence="1">
    <location>
        <begin position="644"/>
        <end position="699"/>
    </location>
</feature>
<dbReference type="Proteomes" id="UP001318040">
    <property type="component" value="Chromosome 50"/>
</dbReference>
<dbReference type="GO" id="GO:0003677">
    <property type="term" value="F:DNA binding"/>
    <property type="evidence" value="ECO:0007669"/>
    <property type="project" value="InterPro"/>
</dbReference>
<feature type="compositionally biased region" description="Basic and acidic residues" evidence="1">
    <location>
        <begin position="236"/>
        <end position="253"/>
    </location>
</feature>
<feature type="compositionally biased region" description="Polar residues" evidence="1">
    <location>
        <begin position="645"/>
        <end position="661"/>
    </location>
</feature>
<organism evidence="2 3">
    <name type="scientific">Petromyzon marinus</name>
    <name type="common">Sea lamprey</name>
    <dbReference type="NCBI Taxonomy" id="7757"/>
    <lineage>
        <taxon>Eukaryota</taxon>
        <taxon>Metazoa</taxon>
        <taxon>Chordata</taxon>
        <taxon>Craniata</taxon>
        <taxon>Vertebrata</taxon>
        <taxon>Cyclostomata</taxon>
        <taxon>Hyperoartia</taxon>
        <taxon>Petromyzontiformes</taxon>
        <taxon>Petromyzontidae</taxon>
        <taxon>Petromyzon</taxon>
    </lineage>
</organism>
<dbReference type="RefSeq" id="XP_032829192.1">
    <property type="nucleotide sequence ID" value="XM_032973301.1"/>
</dbReference>
<feature type="compositionally biased region" description="Acidic residues" evidence="1">
    <location>
        <begin position="745"/>
        <end position="764"/>
    </location>
</feature>
<protein>
    <submittedName>
        <fullName evidence="3">Uncharacterized protein LOC116953255</fullName>
    </submittedName>
</protein>
<feature type="compositionally biased region" description="Basic and acidic residues" evidence="1">
    <location>
        <begin position="145"/>
        <end position="156"/>
    </location>
</feature>
<feature type="compositionally biased region" description="Polar residues" evidence="1">
    <location>
        <begin position="92"/>
        <end position="107"/>
    </location>
</feature>
<evidence type="ECO:0000313" key="3">
    <source>
        <dbReference type="RefSeq" id="XP_032829192.1"/>
    </source>
</evidence>
<feature type="region of interest" description="Disordered" evidence="1">
    <location>
        <begin position="1019"/>
        <end position="1048"/>
    </location>
</feature>
<feature type="compositionally biased region" description="Basic and acidic residues" evidence="1">
    <location>
        <begin position="11"/>
        <end position="27"/>
    </location>
</feature>
<dbReference type="KEGG" id="pmrn:116953255"/>
<dbReference type="GO" id="GO:0005634">
    <property type="term" value="C:nucleus"/>
    <property type="evidence" value="ECO:0007669"/>
    <property type="project" value="InterPro"/>
</dbReference>
<keyword evidence="2" id="KW-1185">Reference proteome</keyword>
<feature type="compositionally biased region" description="Basic and acidic residues" evidence="1">
    <location>
        <begin position="665"/>
        <end position="682"/>
    </location>
</feature>
<evidence type="ECO:0000256" key="1">
    <source>
        <dbReference type="SAM" id="MobiDB-lite"/>
    </source>
</evidence>
<feature type="region of interest" description="Disordered" evidence="1">
    <location>
        <begin position="183"/>
        <end position="378"/>
    </location>
</feature>
<accession>A0AAJ7XCJ7</accession>
<proteinExistence type="predicted"/>
<dbReference type="InterPro" id="IPR007071">
    <property type="entry name" value="AKAP95"/>
</dbReference>
<feature type="region of interest" description="Disordered" evidence="1">
    <location>
        <begin position="89"/>
        <end position="167"/>
    </location>
</feature>
<feature type="compositionally biased region" description="Basic and acidic residues" evidence="1">
    <location>
        <begin position="43"/>
        <end position="52"/>
    </location>
</feature>
<name>A0AAJ7XCJ7_PETMA</name>
<feature type="region of interest" description="Disordered" evidence="1">
    <location>
        <begin position="546"/>
        <end position="565"/>
    </location>
</feature>
<feature type="region of interest" description="Disordered" evidence="1">
    <location>
        <begin position="745"/>
        <end position="795"/>
    </location>
</feature>
<reference evidence="3" key="1">
    <citation type="submission" date="2025-08" db="UniProtKB">
        <authorList>
            <consortium name="RefSeq"/>
        </authorList>
    </citation>
    <scope>IDENTIFICATION</scope>
    <source>
        <tissue evidence="3">Sperm</tissue>
    </source>
</reference>
<evidence type="ECO:0000313" key="2">
    <source>
        <dbReference type="Proteomes" id="UP001318040"/>
    </source>
</evidence>
<dbReference type="AlphaFoldDB" id="A0AAJ7XCJ7"/>
<dbReference type="PANTHER" id="PTHR12190">
    <property type="entry name" value="A-KINASE ANCHOR PROTEIN AKAP 8"/>
    <property type="match status" value="1"/>
</dbReference>
<sequence length="1048" mass="113134">MDHSFAGSGRSGREFYHSGRDDYDKHGRGSSGSGHRSFQGDMRPAEGERETYKTAANLLATIITMIKDNPVTDQGQGYAHERSAKSGYNYRESYNSAPPTGSKQSVGYNEPFSRPGGLAGGPDRYDYNEPPRGQQHGPQGYGGGYDDHWGSGKEFSEPGIMSNKHGNRGYAEHAAFKAPADMRGFYGRGRTSRNFHGQVGRPGFNSREGRQPTDHGGAPYGSGFRGYGTKPGQRGRPFDRAGRDSTDRRDRGRGGTPAWRVAADFREKKVVPLLGLTTSRKKKAGGRGESGGGGSGGSGGGAGAGGAPSTSQKPQKPTGSAGAGTGSEKLRVTDKPAATSEATGAIKRKLSPSPGPSGKKASNEESGGIGEPETKKVRLPAHSAQFSCPLCRFRTKYDSEMELHMQSKFHMESLRHLQEGYLDDPHISKTINEFIELRYQKRKASNQMLSDHSDKVVPSKANGDDAILDDSMESMEVVRCYACNTNIFNVTWVIRKHMDSEEHQFNRKAFSNDRKNSVLIIFKSILHNQCNFKILKTLNEKFQKEETSAGESSSSTSEEKVKKITTADDKTTVDNTTVEKNATLKKTVLKTSGTEASATKGQISKGTLKPRAKVVQTGKVVVKKANVLATEKAKDKFPAEDIDVKTSNTKQSSGSKRTTLQVGEDLSKREEDKRNNAELELEKAEEEQYEVVEPDEAENEEALKNECFVVEEGLLLKAKESDFLLQDEEQLLEMCEEDEAFEVCEEDEAPEEGDPDSLDDDTYLEVDALADDHDASFGDKQSMGDNGEKESKNEADDDVIIIEYDGDAALPASVVPTDMSGNGSEKPLKCPPVAADAITTTAPAPCTQTPRDALPPPTIKAAARKPVKGVTRVAGGAGKAGTAAKTSAKRPAGNAVKSVRVKAIKQAVRVSKVVVTKFLPAVKKEAVKKPLVKTIGVFEETILPSEEAAGEMAEAGKMLNTASQEEHASKPAAEAMACEEADEVVGSETPLEAEESKQDERSTAMALPEVVVMEGILHPARREGEALPASVRGRGARGRCKRGKRKAV</sequence>
<feature type="compositionally biased region" description="Acidic residues" evidence="1">
    <location>
        <begin position="683"/>
        <end position="699"/>
    </location>
</feature>
<feature type="compositionally biased region" description="Polar residues" evidence="1">
    <location>
        <begin position="308"/>
        <end position="318"/>
    </location>
</feature>
<feature type="region of interest" description="Disordered" evidence="1">
    <location>
        <begin position="965"/>
        <end position="1005"/>
    </location>
</feature>
<feature type="compositionally biased region" description="Basic residues" evidence="1">
    <location>
        <begin position="1034"/>
        <end position="1048"/>
    </location>
</feature>
<gene>
    <name evidence="3" type="primary">LOC116953255</name>
</gene>
<feature type="region of interest" description="Disordered" evidence="1">
    <location>
        <begin position="1"/>
        <end position="52"/>
    </location>
</feature>